<evidence type="ECO:0000259" key="1">
    <source>
        <dbReference type="Pfam" id="PF03446"/>
    </source>
</evidence>
<gene>
    <name evidence="3" type="ORF">Z517_07276</name>
</gene>
<dbReference type="Pfam" id="PF14833">
    <property type="entry name" value="NAD_binding_11"/>
    <property type="match status" value="1"/>
</dbReference>
<dbReference type="InterPro" id="IPR013328">
    <property type="entry name" value="6PGD_dom2"/>
</dbReference>
<evidence type="ECO:0000259" key="2">
    <source>
        <dbReference type="Pfam" id="PF14833"/>
    </source>
</evidence>
<dbReference type="GeneID" id="25306766"/>
<dbReference type="AlphaFoldDB" id="A0A0D2GQ14"/>
<dbReference type="GO" id="GO:0016491">
    <property type="term" value="F:oxidoreductase activity"/>
    <property type="evidence" value="ECO:0007669"/>
    <property type="project" value="InterPro"/>
</dbReference>
<dbReference type="Proteomes" id="UP000053029">
    <property type="component" value="Unassembled WGS sequence"/>
</dbReference>
<keyword evidence="4" id="KW-1185">Reference proteome</keyword>
<reference evidence="3 4" key="1">
    <citation type="submission" date="2015-01" db="EMBL/GenBank/DDBJ databases">
        <title>The Genome Sequence of Fonsecaea pedrosoi CBS 271.37.</title>
        <authorList>
            <consortium name="The Broad Institute Genomics Platform"/>
            <person name="Cuomo C."/>
            <person name="de Hoog S."/>
            <person name="Gorbushina A."/>
            <person name="Stielow B."/>
            <person name="Teixiera M."/>
            <person name="Abouelleil A."/>
            <person name="Chapman S.B."/>
            <person name="Priest M."/>
            <person name="Young S.K."/>
            <person name="Wortman J."/>
            <person name="Nusbaum C."/>
            <person name="Birren B."/>
        </authorList>
    </citation>
    <scope>NUCLEOTIDE SEQUENCE [LARGE SCALE GENOMIC DNA]</scope>
    <source>
        <strain evidence="3 4">CBS 271.37</strain>
    </source>
</reference>
<dbReference type="HOGENOM" id="CLU_035117_1_2_1"/>
<dbReference type="InterPro" id="IPR008927">
    <property type="entry name" value="6-PGluconate_DH-like_C_sf"/>
</dbReference>
<dbReference type="PANTHER" id="PTHR43060:SF17">
    <property type="entry name" value="L-THREONATE DEHYDROGENASE"/>
    <property type="match status" value="1"/>
</dbReference>
<dbReference type="InterPro" id="IPR036291">
    <property type="entry name" value="NAD(P)-bd_dom_sf"/>
</dbReference>
<feature type="domain" description="6-phosphogluconate dehydrogenase NADP-binding" evidence="1">
    <location>
        <begin position="12"/>
        <end position="180"/>
    </location>
</feature>
<dbReference type="SUPFAM" id="SSF51735">
    <property type="entry name" value="NAD(P)-binding Rossmann-fold domains"/>
    <property type="match status" value="1"/>
</dbReference>
<evidence type="ECO:0008006" key="5">
    <source>
        <dbReference type="Google" id="ProtNLM"/>
    </source>
</evidence>
<dbReference type="InterPro" id="IPR006115">
    <property type="entry name" value="6PGDH_NADP-bd"/>
</dbReference>
<dbReference type="GO" id="GO:0051287">
    <property type="term" value="F:NAD binding"/>
    <property type="evidence" value="ECO:0007669"/>
    <property type="project" value="InterPro"/>
</dbReference>
<dbReference type="PANTHER" id="PTHR43060">
    <property type="entry name" value="3-HYDROXYISOBUTYRATE DEHYDROGENASE-LIKE 1, MITOCHONDRIAL-RELATED"/>
    <property type="match status" value="1"/>
</dbReference>
<feature type="domain" description="3-hydroxyisobutyrate dehydrogenase-like NAD-binding" evidence="2">
    <location>
        <begin position="192"/>
        <end position="317"/>
    </location>
</feature>
<dbReference type="Pfam" id="PF03446">
    <property type="entry name" value="NAD_binding_2"/>
    <property type="match status" value="1"/>
</dbReference>
<dbReference type="SUPFAM" id="SSF48179">
    <property type="entry name" value="6-phosphogluconate dehydrogenase C-terminal domain-like"/>
    <property type="match status" value="1"/>
</dbReference>
<evidence type="ECO:0000313" key="4">
    <source>
        <dbReference type="Proteomes" id="UP000053029"/>
    </source>
</evidence>
<dbReference type="RefSeq" id="XP_013284468.1">
    <property type="nucleotide sequence ID" value="XM_013429014.1"/>
</dbReference>
<dbReference type="Gene3D" id="1.10.1040.10">
    <property type="entry name" value="N-(1-d-carboxylethyl)-l-norvaline Dehydrogenase, domain 2"/>
    <property type="match status" value="1"/>
</dbReference>
<dbReference type="STRING" id="1442368.A0A0D2GQ14"/>
<name>A0A0D2GQ14_9EURO</name>
<proteinExistence type="predicted"/>
<evidence type="ECO:0000313" key="3">
    <source>
        <dbReference type="EMBL" id="KIW80660.1"/>
    </source>
</evidence>
<dbReference type="VEuPathDB" id="FungiDB:Z517_07276"/>
<dbReference type="OrthoDB" id="48988at2759"/>
<dbReference type="Gene3D" id="3.40.50.720">
    <property type="entry name" value="NAD(P)-binding Rossmann-like Domain"/>
    <property type="match status" value="1"/>
</dbReference>
<dbReference type="InterPro" id="IPR029154">
    <property type="entry name" value="HIBADH-like_NADP-bd"/>
</dbReference>
<protein>
    <recommendedName>
        <fullName evidence="5">3-hydroxyisobutyrate dehydrogenase</fullName>
    </recommendedName>
</protein>
<dbReference type="GO" id="GO:0050661">
    <property type="term" value="F:NADP binding"/>
    <property type="evidence" value="ECO:0007669"/>
    <property type="project" value="InterPro"/>
</dbReference>
<sequence>MAVMSTANQFPQVGFIGLGAMGFAMSTHLVRTGFPVTGFDIYRPTLDRWQATCDEIPESRAKAASSPAEAVRNVAVVCLMVANHHHVHSALFDDNGAVHALPKDCTVIIHATIPPTQPSTVRERLTSEFGRPDVRLIDAPVSGGVARSVNGTLTIMVSSDDMKNLQETSAKSVLENVASKGTTLFPIPGGLGAGQSAKALNQVMCGIHIPSASEIMGLAAINGVDTQKFYDALTTKDASTGKTPLGWSWMFENRGPRMLSASPPMASATAIINKDVGIIRDEEVRLSVELPLLNAASEVITQVMKTHAAADDSCIAQYYLGFDSDRADLVVQRAGNPVAAMGDEDAQQHMIRMLATAHAVIHLVSAYETTQFARALDLMRPEQKKQWFNIISGAAGGSTVFSEVIPRAVALDEATTAGDGSSIEAAFRKYARDRFGGAADIVPKITEVIDGAKRQQYEPKLLEAALANLKTLLG</sequence>
<dbReference type="PROSITE" id="PS00895">
    <property type="entry name" value="3_HYDROXYISOBUT_DH"/>
    <property type="match status" value="1"/>
</dbReference>
<organism evidence="3 4">
    <name type="scientific">Fonsecaea pedrosoi CBS 271.37</name>
    <dbReference type="NCBI Taxonomy" id="1442368"/>
    <lineage>
        <taxon>Eukaryota</taxon>
        <taxon>Fungi</taxon>
        <taxon>Dikarya</taxon>
        <taxon>Ascomycota</taxon>
        <taxon>Pezizomycotina</taxon>
        <taxon>Eurotiomycetes</taxon>
        <taxon>Chaetothyriomycetidae</taxon>
        <taxon>Chaetothyriales</taxon>
        <taxon>Herpotrichiellaceae</taxon>
        <taxon>Fonsecaea</taxon>
    </lineage>
</organism>
<accession>A0A0D2GQ14</accession>
<dbReference type="InterPro" id="IPR002204">
    <property type="entry name" value="3-OH-isobutyrate_DH-rel_CS"/>
</dbReference>
<dbReference type="EMBL" id="KN846972">
    <property type="protein sequence ID" value="KIW80660.1"/>
    <property type="molecule type" value="Genomic_DNA"/>
</dbReference>